<dbReference type="PANTHER" id="PTHR34322">
    <property type="entry name" value="TRANSPOSASE, Y1_TNP DOMAIN-CONTAINING"/>
    <property type="match status" value="1"/>
</dbReference>
<dbReference type="Gene3D" id="3.30.70.1290">
    <property type="entry name" value="Transposase IS200-like"/>
    <property type="match status" value="1"/>
</dbReference>
<dbReference type="RefSeq" id="WP_335734819.1">
    <property type="nucleotide sequence ID" value="NZ_JALAAR010000003.1"/>
</dbReference>
<proteinExistence type="predicted"/>
<sequence>MARPLRLEFAGALYHITSRGNERKAIYVDDTDFELFLMLLGKVCEQYNWVVHAYCLMSNHYHLLVETPDANLSKGMRQLNGTFTQAINRKHKRVGHLFQGRYKAILVDKDAYLLELNRYIVLNPIRANMVQALDDWPWSNWHAVMGKTVSPAWLATDAILRMFGKQRKTAREKYDAFVQQGKGVPVWDKLSNQIFLGNDDFVQSHLALFNETDELSDIPQKQRRGKAQSLAEYEQHAGTRDQAIVAAYCSGSYTLKDIGSYFGLHYSWVSKIVAKSKT</sequence>
<feature type="domain" description="Transposase IS200-like" evidence="1">
    <location>
        <begin position="9"/>
        <end position="123"/>
    </location>
</feature>
<evidence type="ECO:0000259" key="1">
    <source>
        <dbReference type="SMART" id="SM01321"/>
    </source>
</evidence>
<dbReference type="SUPFAM" id="SSF143422">
    <property type="entry name" value="Transposase IS200-like"/>
    <property type="match status" value="1"/>
</dbReference>
<dbReference type="InterPro" id="IPR036515">
    <property type="entry name" value="Transposase_17_sf"/>
</dbReference>
<dbReference type="EMBL" id="JALAAR010000003">
    <property type="protein sequence ID" value="MEH8016400.1"/>
    <property type="molecule type" value="Genomic_DNA"/>
</dbReference>
<keyword evidence="3" id="KW-1185">Reference proteome</keyword>
<name>A0ABU8C3Z8_9GAMM</name>
<organism evidence="2 3">
    <name type="scientific">Rheinheimera muenzenbergensis</name>
    <dbReference type="NCBI Taxonomy" id="1193628"/>
    <lineage>
        <taxon>Bacteria</taxon>
        <taxon>Pseudomonadati</taxon>
        <taxon>Pseudomonadota</taxon>
        <taxon>Gammaproteobacteria</taxon>
        <taxon>Chromatiales</taxon>
        <taxon>Chromatiaceae</taxon>
        <taxon>Rheinheimera</taxon>
    </lineage>
</organism>
<comment type="caution">
    <text evidence="2">The sequence shown here is derived from an EMBL/GenBank/DDBJ whole genome shotgun (WGS) entry which is preliminary data.</text>
</comment>
<accession>A0ABU8C3Z8</accession>
<evidence type="ECO:0000313" key="3">
    <source>
        <dbReference type="Proteomes" id="UP001375382"/>
    </source>
</evidence>
<dbReference type="SMART" id="SM01321">
    <property type="entry name" value="Y1_Tnp"/>
    <property type="match status" value="1"/>
</dbReference>
<dbReference type="Pfam" id="PF01797">
    <property type="entry name" value="Y1_Tnp"/>
    <property type="match status" value="1"/>
</dbReference>
<dbReference type="NCBIfam" id="NF047646">
    <property type="entry name" value="REP_Tyr_transpos"/>
    <property type="match status" value="1"/>
</dbReference>
<dbReference type="PANTHER" id="PTHR34322:SF2">
    <property type="entry name" value="TRANSPOSASE IS200-LIKE DOMAIN-CONTAINING PROTEIN"/>
    <property type="match status" value="1"/>
</dbReference>
<dbReference type="InterPro" id="IPR002686">
    <property type="entry name" value="Transposase_17"/>
</dbReference>
<evidence type="ECO:0000313" key="2">
    <source>
        <dbReference type="EMBL" id="MEH8016400.1"/>
    </source>
</evidence>
<dbReference type="Proteomes" id="UP001375382">
    <property type="component" value="Unassembled WGS sequence"/>
</dbReference>
<gene>
    <name evidence="2" type="ORF">MN202_04100</name>
</gene>
<protein>
    <submittedName>
        <fullName evidence="2">Transposase</fullName>
    </submittedName>
</protein>
<reference evidence="2 3" key="1">
    <citation type="journal article" date="2023" name="Ecotoxicol. Environ. Saf.">
        <title>Mercury remediation potential of mercury-resistant strain Rheinheimera metallidurans sp. nov. isolated from a municipal waste dumping site.</title>
        <authorList>
            <person name="Yadav V."/>
            <person name="Manjhi A."/>
            <person name="Vadakedath N."/>
        </authorList>
    </citation>
    <scope>NUCLEOTIDE SEQUENCE [LARGE SCALE GENOMIC DNA]</scope>
    <source>
        <strain evidence="2 3">E-49</strain>
    </source>
</reference>